<dbReference type="InterPro" id="IPR006674">
    <property type="entry name" value="HD_domain"/>
</dbReference>
<dbReference type="Pfam" id="PF01966">
    <property type="entry name" value="HD"/>
    <property type="match status" value="1"/>
</dbReference>
<dbReference type="PROSITE" id="PS51831">
    <property type="entry name" value="HD"/>
    <property type="match status" value="1"/>
</dbReference>
<dbReference type="CDD" id="cd00077">
    <property type="entry name" value="HDc"/>
    <property type="match status" value="1"/>
</dbReference>
<dbReference type="Pfam" id="PF19276">
    <property type="entry name" value="HD_assoc_2"/>
    <property type="match status" value="1"/>
</dbReference>
<dbReference type="SUPFAM" id="SSF109604">
    <property type="entry name" value="HD-domain/PDEase-like"/>
    <property type="match status" value="1"/>
</dbReference>
<dbReference type="InterPro" id="IPR050135">
    <property type="entry name" value="dGTPase-like"/>
</dbReference>
<name>A0A553IGS5_ACHLA</name>
<reference evidence="2 3" key="1">
    <citation type="submission" date="2019-07" db="EMBL/GenBank/DDBJ databases">
        <title>Genome sequence of Acholeplasma laidlawii strain with increased resistance to erythromycin.</title>
        <authorList>
            <person name="Medvedeva E.S."/>
            <person name="Baranova N.B."/>
            <person name="Siniagina M.N."/>
            <person name="Mouzykantov A."/>
            <person name="Chernova O.A."/>
            <person name="Chernov V.M."/>
        </authorList>
    </citation>
    <scope>NUCLEOTIDE SEQUENCE [LARGE SCALE GENOMIC DNA]</scope>
    <source>
        <strain evidence="2 3">PG8REry</strain>
    </source>
</reference>
<gene>
    <name evidence="2" type="ORF">FNV44_06775</name>
</gene>
<proteinExistence type="predicted"/>
<dbReference type="InterPro" id="IPR045509">
    <property type="entry name" value="HD_assoc_2"/>
</dbReference>
<evidence type="ECO:0000313" key="3">
    <source>
        <dbReference type="Proteomes" id="UP000315938"/>
    </source>
</evidence>
<dbReference type="PANTHER" id="PTHR11373">
    <property type="entry name" value="DEOXYNUCLEOSIDE TRIPHOSPHATE TRIPHOSPHOHYDROLASE"/>
    <property type="match status" value="1"/>
</dbReference>
<dbReference type="SMART" id="SM00471">
    <property type="entry name" value="HDc"/>
    <property type="match status" value="1"/>
</dbReference>
<dbReference type="RefSeq" id="WP_064211990.1">
    <property type="nucleotide sequence ID" value="NZ_JACAOE010000002.1"/>
</dbReference>
<comment type="caution">
    <text evidence="2">The sequence shown here is derived from an EMBL/GenBank/DDBJ whole genome shotgun (WGS) entry which is preliminary data.</text>
</comment>
<dbReference type="EMBL" id="VKID01000002">
    <property type="protein sequence ID" value="TRX99400.1"/>
    <property type="molecule type" value="Genomic_DNA"/>
</dbReference>
<protein>
    <submittedName>
        <fullName evidence="2">HD domain-containing protein</fullName>
    </submittedName>
</protein>
<organism evidence="2 3">
    <name type="scientific">Acholeplasma laidlawii</name>
    <dbReference type="NCBI Taxonomy" id="2148"/>
    <lineage>
        <taxon>Bacteria</taxon>
        <taxon>Bacillati</taxon>
        <taxon>Mycoplasmatota</taxon>
        <taxon>Mollicutes</taxon>
        <taxon>Acholeplasmatales</taxon>
        <taxon>Acholeplasmataceae</taxon>
        <taxon>Acholeplasma</taxon>
    </lineage>
</organism>
<dbReference type="Gene3D" id="1.10.3210.10">
    <property type="entry name" value="Hypothetical protein af1432"/>
    <property type="match status" value="1"/>
</dbReference>
<dbReference type="InterPro" id="IPR003607">
    <property type="entry name" value="HD/PDEase_dom"/>
</dbReference>
<feature type="domain" description="HD" evidence="1">
    <location>
        <begin position="57"/>
        <end position="173"/>
    </location>
</feature>
<sequence length="401" mass="47141">MVKLERQEVFRDPLYGYIHVDYEFIIDLIDTSVFQRLRRVRQLSGVHMVFHSAEHSRFSHALGVYELANRFLDIKEIKENLNERESLLFLVAALLHDIGHGAYSHAFEYVFKVNHEVIGATIIKTHPEIRNILDKIDASFADDVSSIILKDKKFPLIEQLISSQLDVDRLDYLERDAYFTGAAYGHIDLDRLMRVVKIHNKKLAFKASGIHAIENYLVARYHMYWQVYYHPKARAYEVILEKIYFRVRDLLETNFNFEHDVRSLKTILKDPTNMYAYLKIDDYYMNGLIAYFLNSKDPILKELSSDFLNRNIWSYIDDTKENQQQINDILNSRSSDDIKYFTLKTSVEQSAYRETEANLGDQIYIYNEKGNIVTLSEHSSIVHALVTSSVKSDPKFFYKKR</sequence>
<dbReference type="GO" id="GO:0006203">
    <property type="term" value="P:dGTP catabolic process"/>
    <property type="evidence" value="ECO:0007669"/>
    <property type="project" value="TreeGrafter"/>
</dbReference>
<dbReference type="AlphaFoldDB" id="A0A553IGS5"/>
<evidence type="ECO:0000259" key="1">
    <source>
        <dbReference type="PROSITE" id="PS51831"/>
    </source>
</evidence>
<accession>A0A553IGS5</accession>
<dbReference type="PANTHER" id="PTHR11373:SF4">
    <property type="entry name" value="DEOXYNUCLEOSIDE TRIPHOSPHATE TRIPHOSPHOHYDROLASE SAMHD1"/>
    <property type="match status" value="1"/>
</dbReference>
<evidence type="ECO:0000313" key="2">
    <source>
        <dbReference type="EMBL" id="TRX99400.1"/>
    </source>
</evidence>
<dbReference type="GO" id="GO:0008832">
    <property type="term" value="F:dGTPase activity"/>
    <property type="evidence" value="ECO:0007669"/>
    <property type="project" value="TreeGrafter"/>
</dbReference>
<dbReference type="Proteomes" id="UP000315938">
    <property type="component" value="Unassembled WGS sequence"/>
</dbReference>